<dbReference type="OrthoDB" id="823632at2"/>
<accession>A0A1G6SVX5</accession>
<gene>
    <name evidence="2" type="ORF">SAMN04488104_101916</name>
</gene>
<sequence length="200" mass="22678">MKNLLLSLFTTFFLIGIATAQEAKVNQKFNEFLSKNLHYSKELRGNEVQGAVSALLTFDSEGKIASTPEILAGDEQLAEEVIRVVQLMQVENKADLITSEYNGQGLILNVEFRISSGNSQQINLPNTELKILKNLNSKISKNPYFPSYYLERARLYDELDKRTLAHLDRAFYRELKEKELSTVVVVGYKASHKKLSLSTE</sequence>
<feature type="chain" id="PRO_5011528761" description="TonB protein C-terminal" evidence="1">
    <location>
        <begin position="21"/>
        <end position="200"/>
    </location>
</feature>
<dbReference type="Gene3D" id="3.30.1150.10">
    <property type="match status" value="1"/>
</dbReference>
<evidence type="ECO:0000313" key="2">
    <source>
        <dbReference type="EMBL" id="SDD20949.1"/>
    </source>
</evidence>
<dbReference type="Proteomes" id="UP000199060">
    <property type="component" value="Unassembled WGS sequence"/>
</dbReference>
<dbReference type="RefSeq" id="WP_087939590.1">
    <property type="nucleotide sequence ID" value="NZ_FNAC01000019.1"/>
</dbReference>
<protein>
    <recommendedName>
        <fullName evidence="4">TonB protein C-terminal</fullName>
    </recommendedName>
</protein>
<dbReference type="AlphaFoldDB" id="A0A1G6SVX5"/>
<reference evidence="3" key="1">
    <citation type="submission" date="2016-10" db="EMBL/GenBank/DDBJ databases">
        <authorList>
            <person name="Varghese N."/>
            <person name="Submissions S."/>
        </authorList>
    </citation>
    <scope>NUCLEOTIDE SEQUENCE [LARGE SCALE GENOMIC DNA]</scope>
    <source>
        <strain evidence="3">DSM 23095</strain>
    </source>
</reference>
<evidence type="ECO:0000313" key="3">
    <source>
        <dbReference type="Proteomes" id="UP000199060"/>
    </source>
</evidence>
<dbReference type="STRING" id="686796.SAMN04488104_101916"/>
<proteinExistence type="predicted"/>
<dbReference type="EMBL" id="FNAC01000019">
    <property type="protein sequence ID" value="SDD20949.1"/>
    <property type="molecule type" value="Genomic_DNA"/>
</dbReference>
<keyword evidence="3" id="KW-1185">Reference proteome</keyword>
<evidence type="ECO:0008006" key="4">
    <source>
        <dbReference type="Google" id="ProtNLM"/>
    </source>
</evidence>
<feature type="signal peptide" evidence="1">
    <location>
        <begin position="1"/>
        <end position="20"/>
    </location>
</feature>
<keyword evidence="1" id="KW-0732">Signal</keyword>
<organism evidence="2 3">
    <name type="scientific">Algoriphagus faecimaris</name>
    <dbReference type="NCBI Taxonomy" id="686796"/>
    <lineage>
        <taxon>Bacteria</taxon>
        <taxon>Pseudomonadati</taxon>
        <taxon>Bacteroidota</taxon>
        <taxon>Cytophagia</taxon>
        <taxon>Cytophagales</taxon>
        <taxon>Cyclobacteriaceae</taxon>
        <taxon>Algoriphagus</taxon>
    </lineage>
</organism>
<evidence type="ECO:0000256" key="1">
    <source>
        <dbReference type="SAM" id="SignalP"/>
    </source>
</evidence>
<name>A0A1G6SVX5_9BACT</name>